<evidence type="ECO:0008006" key="7">
    <source>
        <dbReference type="Google" id="ProtNLM"/>
    </source>
</evidence>
<dbReference type="HOGENOM" id="CLU_097545_0_0_11"/>
<evidence type="ECO:0000313" key="5">
    <source>
        <dbReference type="EMBL" id="AEF38885.1"/>
    </source>
</evidence>
<dbReference type="SUPFAM" id="SSF54427">
    <property type="entry name" value="NTF2-like"/>
    <property type="match status" value="1"/>
</dbReference>
<dbReference type="PANTHER" id="PTHR37042:SF4">
    <property type="entry name" value="OUTER MEMBRANE PROTEIN RV1973"/>
    <property type="match status" value="1"/>
</dbReference>
<sequence>MSDKTVETDPAPAKTQKSGGKLGAVVIALFVLAVVALGWVGFAWWKALDQAGTSSERDRLLGEARQAAVYLNSFDTNDLDATFGNIESVITGEQLRAEMEEARNQLESDAPSGGRINADVTDIAIVNFDPDSDEALAIAVVLRTTAGPTGQSVTQRVMMEMQLARVDGSWKVSASTQVGTPALVAESPGADGELPPELMPEGAELPLEELPTDETPGEGAPEDEPQPGQPGE</sequence>
<feature type="transmembrane region" description="Helical" evidence="4">
    <location>
        <begin position="22"/>
        <end position="45"/>
    </location>
</feature>
<organism evidence="5 6">
    <name type="scientific">Hoyosella subflava (strain DSM 45089 / JCM 17490 / NBRC 109087 / DQS3-9A1)</name>
    <name type="common">Amycolicicoccus subflavus</name>
    <dbReference type="NCBI Taxonomy" id="443218"/>
    <lineage>
        <taxon>Bacteria</taxon>
        <taxon>Bacillati</taxon>
        <taxon>Actinomycetota</taxon>
        <taxon>Actinomycetes</taxon>
        <taxon>Mycobacteriales</taxon>
        <taxon>Hoyosellaceae</taxon>
        <taxon>Hoyosella</taxon>
    </lineage>
</organism>
<dbReference type="KEGG" id="asd:AS9A_0428"/>
<accession>F6EHT7</accession>
<keyword evidence="4" id="KW-1133">Transmembrane helix</keyword>
<evidence type="ECO:0000256" key="2">
    <source>
        <dbReference type="ARBA" id="ARBA00023136"/>
    </source>
</evidence>
<dbReference type="GO" id="GO:0016020">
    <property type="term" value="C:membrane"/>
    <property type="evidence" value="ECO:0007669"/>
    <property type="project" value="UniProtKB-SubCell"/>
</dbReference>
<comment type="subcellular location">
    <subcellularLocation>
        <location evidence="1">Membrane</location>
    </subcellularLocation>
</comment>
<evidence type="ECO:0000256" key="4">
    <source>
        <dbReference type="SAM" id="Phobius"/>
    </source>
</evidence>
<evidence type="ECO:0000256" key="3">
    <source>
        <dbReference type="SAM" id="MobiDB-lite"/>
    </source>
</evidence>
<dbReference type="OrthoDB" id="4555712at2"/>
<keyword evidence="2 4" id="KW-0472">Membrane</keyword>
<feature type="region of interest" description="Disordered" evidence="3">
    <location>
        <begin position="183"/>
        <end position="232"/>
    </location>
</feature>
<dbReference type="AlphaFoldDB" id="F6EHT7"/>
<proteinExistence type="predicted"/>
<dbReference type="InterPro" id="IPR032710">
    <property type="entry name" value="NTF2-like_dom_sf"/>
</dbReference>
<name>F6EHT7_HOYSD</name>
<evidence type="ECO:0000313" key="6">
    <source>
        <dbReference type="Proteomes" id="UP000009235"/>
    </source>
</evidence>
<keyword evidence="6" id="KW-1185">Reference proteome</keyword>
<protein>
    <recommendedName>
        <fullName evidence="7">Mce-associated membrane protein</fullName>
    </recommendedName>
</protein>
<evidence type="ECO:0000256" key="1">
    <source>
        <dbReference type="ARBA" id="ARBA00004370"/>
    </source>
</evidence>
<dbReference type="STRING" id="443218.AS9A_0428"/>
<feature type="compositionally biased region" description="Low complexity" evidence="3">
    <location>
        <begin position="193"/>
        <end position="205"/>
    </location>
</feature>
<feature type="compositionally biased region" description="Acidic residues" evidence="3">
    <location>
        <begin position="206"/>
        <end position="225"/>
    </location>
</feature>
<keyword evidence="4" id="KW-0812">Transmembrane</keyword>
<dbReference type="EMBL" id="CP002786">
    <property type="protein sequence ID" value="AEF38885.1"/>
    <property type="molecule type" value="Genomic_DNA"/>
</dbReference>
<dbReference type="PANTHER" id="PTHR37042">
    <property type="entry name" value="OUTER MEMBRANE PROTEIN RV1973"/>
    <property type="match status" value="1"/>
</dbReference>
<gene>
    <name evidence="5" type="primary">mas4A</name>
    <name evidence="5" type="ordered locus">AS9A_0428</name>
</gene>
<dbReference type="RefSeq" id="WP_013805236.1">
    <property type="nucleotide sequence ID" value="NC_015564.1"/>
</dbReference>
<dbReference type="Proteomes" id="UP000009235">
    <property type="component" value="Chromosome"/>
</dbReference>
<reference evidence="5 6" key="1">
    <citation type="journal article" date="2011" name="J. Bacteriol.">
        <title>Complete genome sequence of Amycolicicoccus subflavus DQS3-9A1T, an actinomycete isolated from crude oil-polluted soil.</title>
        <authorList>
            <person name="Cai M."/>
            <person name="Chen W.M."/>
            <person name="Nie Y."/>
            <person name="Chi C.Q."/>
            <person name="Wang Y.N."/>
            <person name="Tang Y.Q."/>
            <person name="Li G.Y."/>
            <person name="Wu X.L."/>
        </authorList>
    </citation>
    <scope>NUCLEOTIDE SEQUENCE [LARGE SCALE GENOMIC DNA]</scope>
    <source>
        <strain evidence="6">DSM 45089 / DQS3-9A1</strain>
    </source>
</reference>